<accession>A0ABQ9UEU4</accession>
<gene>
    <name evidence="2" type="ORF">P7K49_027024</name>
</gene>
<feature type="compositionally biased region" description="Polar residues" evidence="1">
    <location>
        <begin position="54"/>
        <end position="64"/>
    </location>
</feature>
<sequence length="143" mass="15952">MEQATKPSFESVKVVEVDCLHLQEVEALQEVLEVEVEEPQDLRHGGGHMDHSGKSMNFNKSSSRGPLPVKRGPLPRSRGPLPKRSIPSGPKAIQAEITQVLLIQQYVTPPQDYTYRDYPSRGYRDTDGYGHDHDYSDHPSGGS</sequence>
<feature type="region of interest" description="Disordered" evidence="1">
    <location>
        <begin position="36"/>
        <end position="90"/>
    </location>
</feature>
<keyword evidence="3" id="KW-1185">Reference proteome</keyword>
<proteinExistence type="predicted"/>
<evidence type="ECO:0000313" key="2">
    <source>
        <dbReference type="EMBL" id="KAK2095608.1"/>
    </source>
</evidence>
<feature type="compositionally biased region" description="Low complexity" evidence="1">
    <location>
        <begin position="70"/>
        <end position="85"/>
    </location>
</feature>
<name>A0ABQ9UEU4_SAGOE</name>
<feature type="compositionally biased region" description="Basic and acidic residues" evidence="1">
    <location>
        <begin position="40"/>
        <end position="53"/>
    </location>
</feature>
<feature type="compositionally biased region" description="Basic and acidic residues" evidence="1">
    <location>
        <begin position="114"/>
        <end position="137"/>
    </location>
</feature>
<evidence type="ECO:0000256" key="1">
    <source>
        <dbReference type="SAM" id="MobiDB-lite"/>
    </source>
</evidence>
<organism evidence="2 3">
    <name type="scientific">Saguinus oedipus</name>
    <name type="common">Cotton-top tamarin</name>
    <name type="synonym">Oedipomidas oedipus</name>
    <dbReference type="NCBI Taxonomy" id="9490"/>
    <lineage>
        <taxon>Eukaryota</taxon>
        <taxon>Metazoa</taxon>
        <taxon>Chordata</taxon>
        <taxon>Craniata</taxon>
        <taxon>Vertebrata</taxon>
        <taxon>Euteleostomi</taxon>
        <taxon>Mammalia</taxon>
        <taxon>Eutheria</taxon>
        <taxon>Euarchontoglires</taxon>
        <taxon>Primates</taxon>
        <taxon>Haplorrhini</taxon>
        <taxon>Platyrrhini</taxon>
        <taxon>Cebidae</taxon>
        <taxon>Callitrichinae</taxon>
        <taxon>Saguinus</taxon>
    </lineage>
</organism>
<dbReference type="EMBL" id="JASSZA010000013">
    <property type="protein sequence ID" value="KAK2095608.1"/>
    <property type="molecule type" value="Genomic_DNA"/>
</dbReference>
<evidence type="ECO:0000313" key="3">
    <source>
        <dbReference type="Proteomes" id="UP001266305"/>
    </source>
</evidence>
<feature type="region of interest" description="Disordered" evidence="1">
    <location>
        <begin position="111"/>
        <end position="143"/>
    </location>
</feature>
<reference evidence="2 3" key="1">
    <citation type="submission" date="2023-05" db="EMBL/GenBank/DDBJ databases">
        <title>B98-5 Cell Line De Novo Hybrid Assembly: An Optical Mapping Approach.</title>
        <authorList>
            <person name="Kananen K."/>
            <person name="Auerbach J.A."/>
            <person name="Kautto E."/>
            <person name="Blachly J.S."/>
        </authorList>
    </citation>
    <scope>NUCLEOTIDE SEQUENCE [LARGE SCALE GENOMIC DNA]</scope>
    <source>
        <strain evidence="2">B95-8</strain>
        <tissue evidence="2">Cell line</tissue>
    </source>
</reference>
<protein>
    <submittedName>
        <fullName evidence="2">Uncharacterized protein</fullName>
    </submittedName>
</protein>
<comment type="caution">
    <text evidence="2">The sequence shown here is derived from an EMBL/GenBank/DDBJ whole genome shotgun (WGS) entry which is preliminary data.</text>
</comment>
<dbReference type="Proteomes" id="UP001266305">
    <property type="component" value="Unassembled WGS sequence"/>
</dbReference>